<name>A0A068S4E8_9FUNG</name>
<accession>A0A068S4E8</accession>
<feature type="compositionally biased region" description="Polar residues" evidence="1">
    <location>
        <begin position="146"/>
        <end position="174"/>
    </location>
</feature>
<dbReference type="EMBL" id="CBTN010000044">
    <property type="protein sequence ID" value="CDH57149.1"/>
    <property type="molecule type" value="Genomic_DNA"/>
</dbReference>
<sequence length="272" mass="30193">MSFYHPYPPQQYWPTTAATPPPPIQQQQPMFMQHTFQPQPYLYSPPMPSPAMGYYFQPMHRQQPPPQPQPLIQQQPHRMPSRCHSAEVLVSKNRISRPLVPPGHHYPQVKAGNTTASHPSMATIAEEHRRSVADDNVPLAILASRNKSQESVSGKQRRSISYSNLRTNRSSSPNRLVRMDPSCSSSNMINQRNAPMTPPGNHSGPPSLSSSRFSSTTSSSNSDATSSVGETASITSASCPPKHANKPSIAKRLMNRLSRSTSTTNIHQQHHH</sequence>
<proteinExistence type="predicted"/>
<reference evidence="2" key="1">
    <citation type="submission" date="2013-08" db="EMBL/GenBank/DDBJ databases">
        <title>Gene expansion shapes genome architecture in the human pathogen Lichtheimia corymbifera: an evolutionary genomics analysis in the ancient terrestrial Mucorales (Mucoromycotina).</title>
        <authorList>
            <person name="Schwartze V.U."/>
            <person name="Winter S."/>
            <person name="Shelest E."/>
            <person name="Marcet-Houben M."/>
            <person name="Horn F."/>
            <person name="Wehner S."/>
            <person name="Hoffmann K."/>
            <person name="Riege K."/>
            <person name="Sammeth M."/>
            <person name="Nowrousian M."/>
            <person name="Valiante V."/>
            <person name="Linde J."/>
            <person name="Jacobsen I.D."/>
            <person name="Marz M."/>
            <person name="Brakhage A.A."/>
            <person name="Gabaldon T."/>
            <person name="Bocker S."/>
            <person name="Voigt K."/>
        </authorList>
    </citation>
    <scope>NUCLEOTIDE SEQUENCE [LARGE SCALE GENOMIC DNA]</scope>
    <source>
        <strain evidence="2">FSU 9682</strain>
    </source>
</reference>
<feature type="region of interest" description="Disordered" evidence="1">
    <location>
        <begin position="146"/>
        <end position="248"/>
    </location>
</feature>
<organism evidence="2 3">
    <name type="scientific">Lichtheimia corymbifera JMRC:FSU:9682</name>
    <dbReference type="NCBI Taxonomy" id="1263082"/>
    <lineage>
        <taxon>Eukaryota</taxon>
        <taxon>Fungi</taxon>
        <taxon>Fungi incertae sedis</taxon>
        <taxon>Mucoromycota</taxon>
        <taxon>Mucoromycotina</taxon>
        <taxon>Mucoromycetes</taxon>
        <taxon>Mucorales</taxon>
        <taxon>Lichtheimiaceae</taxon>
        <taxon>Lichtheimia</taxon>
    </lineage>
</organism>
<comment type="caution">
    <text evidence="2">The sequence shown here is derived from an EMBL/GenBank/DDBJ whole genome shotgun (WGS) entry which is preliminary data.</text>
</comment>
<dbReference type="AlphaFoldDB" id="A0A068S4E8"/>
<gene>
    <name evidence="2" type="ORF">LCOR_08127.1</name>
</gene>
<evidence type="ECO:0000313" key="3">
    <source>
        <dbReference type="Proteomes" id="UP000027586"/>
    </source>
</evidence>
<evidence type="ECO:0000256" key="1">
    <source>
        <dbReference type="SAM" id="MobiDB-lite"/>
    </source>
</evidence>
<dbReference type="OrthoDB" id="2278618at2759"/>
<protein>
    <submittedName>
        <fullName evidence="2">Uncharacterized protein</fullName>
    </submittedName>
</protein>
<dbReference type="Proteomes" id="UP000027586">
    <property type="component" value="Unassembled WGS sequence"/>
</dbReference>
<feature type="compositionally biased region" description="Low complexity" evidence="1">
    <location>
        <begin position="207"/>
        <end position="227"/>
    </location>
</feature>
<feature type="compositionally biased region" description="Polar residues" evidence="1">
    <location>
        <begin position="182"/>
        <end position="194"/>
    </location>
</feature>
<evidence type="ECO:0000313" key="2">
    <source>
        <dbReference type="EMBL" id="CDH57149.1"/>
    </source>
</evidence>
<dbReference type="VEuPathDB" id="FungiDB:LCOR_08127.1"/>
<feature type="compositionally biased region" description="Polar residues" evidence="1">
    <location>
        <begin position="228"/>
        <end position="238"/>
    </location>
</feature>
<keyword evidence="3" id="KW-1185">Reference proteome</keyword>